<dbReference type="InterPro" id="IPR001357">
    <property type="entry name" value="BRCT_dom"/>
</dbReference>
<keyword evidence="4 11" id="KW-0479">Metal-binding</keyword>
<dbReference type="SUPFAM" id="SSF56091">
    <property type="entry name" value="DNA ligase/mRNA capping enzyme, catalytic domain"/>
    <property type="match status" value="1"/>
</dbReference>
<dbReference type="InterPro" id="IPR004150">
    <property type="entry name" value="NAD_DNA_ligase_OB"/>
</dbReference>
<feature type="binding site" evidence="11">
    <location>
        <position position="140"/>
    </location>
    <ligand>
        <name>NAD(+)</name>
        <dbReference type="ChEBI" id="CHEBI:57540"/>
    </ligand>
</feature>
<dbReference type="SUPFAM" id="SSF47781">
    <property type="entry name" value="RuvA domain 2-like"/>
    <property type="match status" value="1"/>
</dbReference>
<dbReference type="SMART" id="SM00532">
    <property type="entry name" value="LIGANc"/>
    <property type="match status" value="1"/>
</dbReference>
<dbReference type="NCBIfam" id="TIGR00575">
    <property type="entry name" value="dnlj"/>
    <property type="match status" value="1"/>
</dbReference>
<dbReference type="PROSITE" id="PS01056">
    <property type="entry name" value="DNA_LIGASE_N2"/>
    <property type="match status" value="1"/>
</dbReference>
<dbReference type="Pfam" id="PF01653">
    <property type="entry name" value="DNA_ligase_aden"/>
    <property type="match status" value="1"/>
</dbReference>
<dbReference type="GO" id="GO:0003911">
    <property type="term" value="F:DNA ligase (NAD+) activity"/>
    <property type="evidence" value="ECO:0007669"/>
    <property type="project" value="UniProtKB-EC"/>
</dbReference>
<evidence type="ECO:0000256" key="6">
    <source>
        <dbReference type="ARBA" id="ARBA00022833"/>
    </source>
</evidence>
<comment type="function">
    <text evidence="1 11">DNA ligase that catalyzes the formation of phosphodiester linkages between 5'-phosphoryl and 3'-hydroxyl groups in double-stranded DNA using NAD as a coenzyme and as the energy source for the reaction. It is essential for DNA replication and repair of damaged DNA.</text>
</comment>
<dbReference type="InterPro" id="IPR041663">
    <property type="entry name" value="DisA/LigA_HHH"/>
</dbReference>
<dbReference type="InterPro" id="IPR036420">
    <property type="entry name" value="BRCT_dom_sf"/>
</dbReference>
<dbReference type="CDD" id="cd00114">
    <property type="entry name" value="LIGANc"/>
    <property type="match status" value="1"/>
</dbReference>
<dbReference type="InterPro" id="IPR012340">
    <property type="entry name" value="NA-bd_OB-fold"/>
</dbReference>
<organism evidence="14 15">
    <name type="scientific">Taurinivorans muris</name>
    <dbReference type="NCBI Taxonomy" id="2787751"/>
    <lineage>
        <taxon>Bacteria</taxon>
        <taxon>Pseudomonadati</taxon>
        <taxon>Thermodesulfobacteriota</taxon>
        <taxon>Desulfovibrionia</taxon>
        <taxon>Desulfovibrionales</taxon>
        <taxon>Desulfovibrionaceae</taxon>
        <taxon>Taurinivorans</taxon>
    </lineage>
</organism>
<dbReference type="Pfam" id="PF12826">
    <property type="entry name" value="HHH_2"/>
    <property type="match status" value="1"/>
</dbReference>
<dbReference type="Pfam" id="PF03119">
    <property type="entry name" value="DNA_ligase_ZBD"/>
    <property type="match status" value="1"/>
</dbReference>
<name>A0ABY5Y2T9_9BACT</name>
<dbReference type="SMART" id="SM00278">
    <property type="entry name" value="HhH1"/>
    <property type="match status" value="3"/>
</dbReference>
<dbReference type="Gene3D" id="3.40.50.10190">
    <property type="entry name" value="BRCT domain"/>
    <property type="match status" value="1"/>
</dbReference>
<protein>
    <recommendedName>
        <fullName evidence="11">DNA ligase</fullName>
        <ecNumber evidence="11">6.5.1.2</ecNumber>
    </recommendedName>
    <alternativeName>
        <fullName evidence="11">Polydeoxyribonucleotide synthase [NAD(+)]</fullName>
    </alternativeName>
</protein>
<dbReference type="Pfam" id="PF00533">
    <property type="entry name" value="BRCT"/>
    <property type="match status" value="1"/>
</dbReference>
<dbReference type="PANTHER" id="PTHR23389">
    <property type="entry name" value="CHROMOSOME TRANSMISSION FIDELITY FACTOR 18"/>
    <property type="match status" value="1"/>
</dbReference>
<dbReference type="HAMAP" id="MF_01588">
    <property type="entry name" value="DNA_ligase_A"/>
    <property type="match status" value="1"/>
</dbReference>
<feature type="binding site" evidence="11">
    <location>
        <position position="443"/>
    </location>
    <ligand>
        <name>Zn(2+)</name>
        <dbReference type="ChEBI" id="CHEBI:29105"/>
    </ligand>
</feature>
<feature type="binding site" evidence="11">
    <location>
        <begin position="50"/>
        <end position="54"/>
    </location>
    <ligand>
        <name>NAD(+)</name>
        <dbReference type="ChEBI" id="CHEBI:57540"/>
    </ligand>
</feature>
<dbReference type="Gene3D" id="1.10.150.20">
    <property type="entry name" value="5' to 3' exonuclease, C-terminal subdomain"/>
    <property type="match status" value="2"/>
</dbReference>
<reference evidence="14" key="1">
    <citation type="submission" date="2020-12" db="EMBL/GenBank/DDBJ databases">
        <title>Taurinivorans muris gen. nov., sp. nov., fundamental and realized metabolic niche of a ubiquitous sulfidogenic bacterium in the murine intestine.</title>
        <authorList>
            <person name="Ye H."/>
            <person name="Hanson B.T."/>
            <person name="Loy A."/>
        </authorList>
    </citation>
    <scope>NUCLEOTIDE SEQUENCE</scope>
    <source>
        <strain evidence="14">LT0009</strain>
    </source>
</reference>
<keyword evidence="7 11" id="KW-0460">Magnesium</keyword>
<dbReference type="Proteomes" id="UP001058120">
    <property type="component" value="Chromosome"/>
</dbReference>
<sequence>MTEQFSLLNMANEPEKTQREKDGDRIDFLKKELQRHNRLYHTFDNPEISDQEYDMLFKELVALEEQYPELAAKDSPTRKIGGEVLPYLEKAKHTLRMYGLDNVFSQAEYEDFVQKGKNYFSKESTRKELSVSSLDTWWADPKLDGLAAEIIYENGELVAALTRGDGEEGEVITSAVKTIRNVPKRLGDNLPFTRLEVRGEVLMLKRDFEALNEKQKMLKQKTFANPRNAAAGTLRQLDTRITAERKLIFLAYGVGQVLVPHAQDEIGLSLWKTQEELMQGLSRLGFAISKESKLCRNSRDAFSFCEKMEQVRDTLPYELDGVVYKLNNRFAQQVLDFTARSPRFAIAWKFSSRKAETVLKAITVQVGRTGVLTPVAELEPVSIGGVLVSRATLHNEEELRNLDVRVGDTVLVQRAGDVIPDILSVNLEKRSENTEEFIFPKECPVCHSKAVRYKNEVAWRCVNVDCPAQKIQGIIHFVSKAGLDVSGVGEKWVEKLVETGRVENIADLFTVTVKELLAFEGMGDVSAQKFVDSLHEVKHTATLARFISSLGIRLVGEQTAKTLAQAFENMDELAKAPVDRLMLLQDIGPEVANSIKQYFASKEKQEILARLKEYGLDPRRQEKIVSLDTALAGKTILFTGTLSKPRQEFEKMAEEAGAKLLGAVSKNLNYLVVGEKAGSKLEKAQKLGVQTLSEQEFLDLLK</sequence>
<feature type="domain" description="BRCT" evidence="13">
    <location>
        <begin position="626"/>
        <end position="702"/>
    </location>
</feature>
<dbReference type="CDD" id="cd17748">
    <property type="entry name" value="BRCT_DNA_ligase_like"/>
    <property type="match status" value="1"/>
</dbReference>
<evidence type="ECO:0000256" key="1">
    <source>
        <dbReference type="ARBA" id="ARBA00004067"/>
    </source>
</evidence>
<feature type="binding site" evidence="11">
    <location>
        <position position="325"/>
    </location>
    <ligand>
        <name>NAD(+)</name>
        <dbReference type="ChEBI" id="CHEBI:57540"/>
    </ligand>
</feature>
<keyword evidence="5 11" id="KW-0227">DNA damage</keyword>
<comment type="catalytic activity">
    <reaction evidence="10 11">
        <text>NAD(+) + (deoxyribonucleotide)n-3'-hydroxyl + 5'-phospho-(deoxyribonucleotide)m = (deoxyribonucleotide)n+m + AMP + beta-nicotinamide D-nucleotide.</text>
        <dbReference type="EC" id="6.5.1.2"/>
    </reaction>
</comment>
<evidence type="ECO:0000313" key="15">
    <source>
        <dbReference type="Proteomes" id="UP001058120"/>
    </source>
</evidence>
<proteinExistence type="inferred from homology"/>
<dbReference type="InterPro" id="IPR001679">
    <property type="entry name" value="DNA_ligase"/>
</dbReference>
<keyword evidence="11" id="KW-0464">Manganese</keyword>
<feature type="binding site" evidence="11">
    <location>
        <position position="446"/>
    </location>
    <ligand>
        <name>Zn(2+)</name>
        <dbReference type="ChEBI" id="CHEBI:29105"/>
    </ligand>
</feature>
<dbReference type="NCBIfam" id="NF005932">
    <property type="entry name" value="PRK07956.1"/>
    <property type="match status" value="1"/>
</dbReference>
<dbReference type="InterPro" id="IPR010994">
    <property type="entry name" value="RuvA_2-like"/>
</dbReference>
<evidence type="ECO:0000256" key="2">
    <source>
        <dbReference type="ARBA" id="ARBA00022598"/>
    </source>
</evidence>
<dbReference type="PROSITE" id="PS50172">
    <property type="entry name" value="BRCT"/>
    <property type="match status" value="1"/>
</dbReference>
<feature type="binding site" evidence="11">
    <location>
        <position position="163"/>
    </location>
    <ligand>
        <name>NAD(+)</name>
        <dbReference type="ChEBI" id="CHEBI:57540"/>
    </ligand>
</feature>
<dbReference type="Gene3D" id="3.30.470.30">
    <property type="entry name" value="DNA ligase/mRNA capping enzyme"/>
    <property type="match status" value="1"/>
</dbReference>
<evidence type="ECO:0000256" key="8">
    <source>
        <dbReference type="ARBA" id="ARBA00023027"/>
    </source>
</evidence>
<dbReference type="SUPFAM" id="SSF50249">
    <property type="entry name" value="Nucleic acid-binding proteins"/>
    <property type="match status" value="1"/>
</dbReference>
<evidence type="ECO:0000256" key="12">
    <source>
        <dbReference type="SAM" id="MobiDB-lite"/>
    </source>
</evidence>
<evidence type="ECO:0000256" key="3">
    <source>
        <dbReference type="ARBA" id="ARBA00022705"/>
    </source>
</evidence>
<feature type="binding site" evidence="11">
    <location>
        <position position="200"/>
    </location>
    <ligand>
        <name>NAD(+)</name>
        <dbReference type="ChEBI" id="CHEBI:57540"/>
    </ligand>
</feature>
<keyword evidence="8 11" id="KW-0520">NAD</keyword>
<feature type="active site" description="N6-AMP-lysine intermediate" evidence="11">
    <location>
        <position position="142"/>
    </location>
</feature>
<evidence type="ECO:0000256" key="11">
    <source>
        <dbReference type="HAMAP-Rule" id="MF_01588"/>
    </source>
</evidence>
<dbReference type="EMBL" id="CP065938">
    <property type="protein sequence ID" value="UWX06512.1"/>
    <property type="molecule type" value="Genomic_DNA"/>
</dbReference>
<dbReference type="Pfam" id="PF03120">
    <property type="entry name" value="OB_DNA_ligase"/>
    <property type="match status" value="1"/>
</dbReference>
<dbReference type="InterPro" id="IPR004149">
    <property type="entry name" value="Znf_DNAligase_C4"/>
</dbReference>
<dbReference type="RefSeq" id="WP_334316124.1">
    <property type="nucleotide sequence ID" value="NZ_CP065938.1"/>
</dbReference>
<accession>A0ABY5Y2T9</accession>
<keyword evidence="6 11" id="KW-0862">Zinc</keyword>
<dbReference type="InterPro" id="IPR003583">
    <property type="entry name" value="Hlx-hairpin-Hlx_DNA-bd_motif"/>
</dbReference>
<feature type="binding site" evidence="11">
    <location>
        <position position="466"/>
    </location>
    <ligand>
        <name>Zn(2+)</name>
        <dbReference type="ChEBI" id="CHEBI:29105"/>
    </ligand>
</feature>
<dbReference type="Gene3D" id="1.10.287.610">
    <property type="entry name" value="Helix hairpin bin"/>
    <property type="match status" value="1"/>
</dbReference>
<dbReference type="SMART" id="SM00292">
    <property type="entry name" value="BRCT"/>
    <property type="match status" value="1"/>
</dbReference>
<keyword evidence="3 11" id="KW-0235">DNA replication</keyword>
<feature type="region of interest" description="Disordered" evidence="12">
    <location>
        <begin position="1"/>
        <end position="21"/>
    </location>
</feature>
<keyword evidence="2 11" id="KW-0436">Ligase</keyword>
<comment type="caution">
    <text evidence="11">Lacks conserved residue(s) required for the propagation of feature annotation.</text>
</comment>
<dbReference type="EC" id="6.5.1.2" evidence="11"/>
<dbReference type="Pfam" id="PF14520">
    <property type="entry name" value="HHH_5"/>
    <property type="match status" value="1"/>
</dbReference>
<dbReference type="Gene3D" id="2.40.50.140">
    <property type="entry name" value="Nucleic acid-binding proteins"/>
    <property type="match status" value="1"/>
</dbReference>
<evidence type="ECO:0000256" key="10">
    <source>
        <dbReference type="ARBA" id="ARBA00034005"/>
    </source>
</evidence>
<dbReference type="InterPro" id="IPR013840">
    <property type="entry name" value="DNAligase_N"/>
</dbReference>
<dbReference type="PIRSF" id="PIRSF001604">
    <property type="entry name" value="LigA"/>
    <property type="match status" value="1"/>
</dbReference>
<gene>
    <name evidence="11 14" type="primary">ligA</name>
    <name evidence="14" type="ORF">JBF11_04160</name>
</gene>
<dbReference type="PANTHER" id="PTHR23389:SF9">
    <property type="entry name" value="DNA LIGASE"/>
    <property type="match status" value="1"/>
</dbReference>
<dbReference type="InterPro" id="IPR013839">
    <property type="entry name" value="DNAligase_adenylation"/>
</dbReference>
<comment type="cofactor">
    <cofactor evidence="11">
        <name>Mg(2+)</name>
        <dbReference type="ChEBI" id="CHEBI:18420"/>
    </cofactor>
    <cofactor evidence="11">
        <name>Mn(2+)</name>
        <dbReference type="ChEBI" id="CHEBI:29035"/>
    </cofactor>
</comment>
<dbReference type="SUPFAM" id="SSF52113">
    <property type="entry name" value="BRCT domain"/>
    <property type="match status" value="1"/>
</dbReference>
<evidence type="ECO:0000256" key="7">
    <source>
        <dbReference type="ARBA" id="ARBA00022842"/>
    </source>
</evidence>
<evidence type="ECO:0000313" key="14">
    <source>
        <dbReference type="EMBL" id="UWX06512.1"/>
    </source>
</evidence>
<evidence type="ECO:0000259" key="13">
    <source>
        <dbReference type="PROSITE" id="PS50172"/>
    </source>
</evidence>
<feature type="binding site" evidence="11">
    <location>
        <position position="349"/>
    </location>
    <ligand>
        <name>NAD(+)</name>
        <dbReference type="ChEBI" id="CHEBI:57540"/>
    </ligand>
</feature>
<dbReference type="InterPro" id="IPR033136">
    <property type="entry name" value="DNA_ligase_CS"/>
</dbReference>
<keyword evidence="9 11" id="KW-0234">DNA repair</keyword>
<evidence type="ECO:0000256" key="4">
    <source>
        <dbReference type="ARBA" id="ARBA00022723"/>
    </source>
</evidence>
<evidence type="ECO:0000256" key="9">
    <source>
        <dbReference type="ARBA" id="ARBA00023204"/>
    </source>
</evidence>
<dbReference type="Gene3D" id="6.20.10.30">
    <property type="match status" value="1"/>
</dbReference>
<feature type="binding site" evidence="11">
    <location>
        <position position="461"/>
    </location>
    <ligand>
        <name>Zn(2+)</name>
        <dbReference type="ChEBI" id="CHEBI:29105"/>
    </ligand>
</feature>
<keyword evidence="15" id="KW-1185">Reference proteome</keyword>
<comment type="similarity">
    <text evidence="11">Belongs to the NAD-dependent DNA ligase family. LigA subfamily.</text>
</comment>
<evidence type="ECO:0000256" key="5">
    <source>
        <dbReference type="ARBA" id="ARBA00022763"/>
    </source>
</evidence>